<comment type="caution">
    <text evidence="1">The sequence shown here is derived from an EMBL/GenBank/DDBJ whole genome shotgun (WGS) entry which is preliminary data.</text>
</comment>
<organism evidence="1 2">
    <name type="scientific">Candidatus Collierbacteria bacterium GW2011_GWB2_44_22</name>
    <dbReference type="NCBI Taxonomy" id="1618387"/>
    <lineage>
        <taxon>Bacteria</taxon>
        <taxon>Candidatus Collieribacteriota</taxon>
    </lineage>
</organism>
<reference evidence="1 2" key="1">
    <citation type="journal article" date="2015" name="Nature">
        <title>rRNA introns, odd ribosomes, and small enigmatic genomes across a large radiation of phyla.</title>
        <authorList>
            <person name="Brown C.T."/>
            <person name="Hug L.A."/>
            <person name="Thomas B.C."/>
            <person name="Sharon I."/>
            <person name="Castelle C.J."/>
            <person name="Singh A."/>
            <person name="Wilkins M.J."/>
            <person name="Williams K.H."/>
            <person name="Banfield J.F."/>
        </authorList>
    </citation>
    <scope>NUCLEOTIDE SEQUENCE [LARGE SCALE GENOMIC DNA]</scope>
</reference>
<dbReference type="AlphaFoldDB" id="A0A0G1I092"/>
<proteinExistence type="predicted"/>
<protein>
    <submittedName>
        <fullName evidence="1">Uncharacterized protein</fullName>
    </submittedName>
</protein>
<gene>
    <name evidence="1" type="ORF">UW44_C0003G0071</name>
</gene>
<accession>A0A0G1I092</accession>
<name>A0A0G1I092_9BACT</name>
<sequence>MEVVFVAGEKTTQPIHGMASVSEVDYRLATFRKIGDFDLKREELIMPGIYVKNGMPDVTLVRPLESGAPDPAVTEGLRVQLSPFKAIRYAPTEIDIKPRYETEILDIVPGDIVDMNLFKSGDTLEITDYKGRTYRLKIGFVKNGKVDFKRGMLEDRRIVLFTEFESPSNPRVAEEYGQMAGTGGSLVFVAVNNDNSVRVVNPGERTSKRFALGYVDAGGIVTIPDELSSRPGLVITPSSIKIKRERLG</sequence>
<evidence type="ECO:0000313" key="2">
    <source>
        <dbReference type="Proteomes" id="UP000034006"/>
    </source>
</evidence>
<dbReference type="EMBL" id="LCIH01000003">
    <property type="protein sequence ID" value="KKT52228.1"/>
    <property type="molecule type" value="Genomic_DNA"/>
</dbReference>
<evidence type="ECO:0000313" key="1">
    <source>
        <dbReference type="EMBL" id="KKT52228.1"/>
    </source>
</evidence>
<dbReference type="Proteomes" id="UP000034006">
    <property type="component" value="Unassembled WGS sequence"/>
</dbReference>